<evidence type="ECO:0000313" key="7">
    <source>
        <dbReference type="EMBL" id="MFD2615418.1"/>
    </source>
</evidence>
<dbReference type="Pfam" id="PF12833">
    <property type="entry name" value="HTH_18"/>
    <property type="match status" value="1"/>
</dbReference>
<keyword evidence="2" id="KW-0238">DNA-binding</keyword>
<feature type="domain" description="HTH araC/xylS-type" evidence="5">
    <location>
        <begin position="417"/>
        <end position="515"/>
    </location>
</feature>
<evidence type="ECO:0000256" key="1">
    <source>
        <dbReference type="ARBA" id="ARBA00023015"/>
    </source>
</evidence>
<keyword evidence="4" id="KW-0597">Phosphoprotein</keyword>
<comment type="caution">
    <text evidence="7">The sequence shown here is derived from an EMBL/GenBank/DDBJ whole genome shotgun (WGS) entry which is preliminary data.</text>
</comment>
<dbReference type="InterPro" id="IPR018060">
    <property type="entry name" value="HTH_AraC"/>
</dbReference>
<evidence type="ECO:0000256" key="4">
    <source>
        <dbReference type="PROSITE-ProRule" id="PRU00169"/>
    </source>
</evidence>
<evidence type="ECO:0000313" key="8">
    <source>
        <dbReference type="Proteomes" id="UP001597541"/>
    </source>
</evidence>
<evidence type="ECO:0000259" key="5">
    <source>
        <dbReference type="PROSITE" id="PS01124"/>
    </source>
</evidence>
<dbReference type="Gene3D" id="3.40.50.2300">
    <property type="match status" value="1"/>
</dbReference>
<protein>
    <submittedName>
        <fullName evidence="7">Response regulator</fullName>
    </submittedName>
</protein>
<accession>A0ABW5PL82</accession>
<dbReference type="CDD" id="cd17536">
    <property type="entry name" value="REC_YesN-like"/>
    <property type="match status" value="1"/>
</dbReference>
<dbReference type="PROSITE" id="PS01124">
    <property type="entry name" value="HTH_ARAC_FAMILY_2"/>
    <property type="match status" value="1"/>
</dbReference>
<keyword evidence="3" id="KW-0804">Transcription</keyword>
<reference evidence="8" key="1">
    <citation type="journal article" date="2019" name="Int. J. Syst. Evol. Microbiol.">
        <title>The Global Catalogue of Microorganisms (GCM) 10K type strain sequencing project: providing services to taxonomists for standard genome sequencing and annotation.</title>
        <authorList>
            <consortium name="The Broad Institute Genomics Platform"/>
            <consortium name="The Broad Institute Genome Sequencing Center for Infectious Disease"/>
            <person name="Wu L."/>
            <person name="Ma J."/>
        </authorList>
    </citation>
    <scope>NUCLEOTIDE SEQUENCE [LARGE SCALE GENOMIC DNA]</scope>
    <source>
        <strain evidence="8">KCTC 3950</strain>
    </source>
</reference>
<evidence type="ECO:0000259" key="6">
    <source>
        <dbReference type="PROSITE" id="PS50110"/>
    </source>
</evidence>
<name>A0ABW5PL82_9BACL</name>
<dbReference type="InterPro" id="IPR020449">
    <property type="entry name" value="Tscrpt_reg_AraC-type_HTH"/>
</dbReference>
<sequence>MYKLAIVDDEPVIRFGIGASVDWESNGLRLAGMFANGQEAWELLEQEPVDILITDIKMPVMDGLELTRLALQHHKMTKVILVSSYNDFEYVRAGLKLGVADYLLKPTLEPESLLELVKKCMRQLEEERKQATEQKQFTDSWHLAERRRNEAGLKRALSLEPGSSAQWQPPALLQTPYAVAAVSVDGAADLEQQHGSLYISLLLEEMQEEFYSVTAEGYAFPAGPHQLLLLLPQGGLAGNLHKLRENWLNGLRISTTTGVGTGTSPDCLKEAYAYGLRAAGRKFWEGPGVYYKEPGDWHPPEPGPAVPQLQLLLQELKVTAVTGHDPDGWKLLLDACLDRWRKLRLPPDRIRKEACETISTLFGQDHDMSLLLEEFEELKQSETLEHLGRLLESQIQGHAKAIVSSPLPAKGNRQLIDKAIDFIAANYTHELTLQQAADHVHMSKNYFCLLFKKFTGQNFIDYVIRLRIAKAKELLTVPGLKIYEVAEGSGFGDVKYFSKLFKKMTGCSPVEYRDRSM</sequence>
<dbReference type="InterPro" id="IPR001789">
    <property type="entry name" value="Sig_transdc_resp-reg_receiver"/>
</dbReference>
<dbReference type="PROSITE" id="PS00041">
    <property type="entry name" value="HTH_ARAC_FAMILY_1"/>
    <property type="match status" value="1"/>
</dbReference>
<dbReference type="Pfam" id="PF00072">
    <property type="entry name" value="Response_reg"/>
    <property type="match status" value="1"/>
</dbReference>
<dbReference type="SMART" id="SM00448">
    <property type="entry name" value="REC"/>
    <property type="match status" value="1"/>
</dbReference>
<dbReference type="Gene3D" id="1.10.10.60">
    <property type="entry name" value="Homeodomain-like"/>
    <property type="match status" value="2"/>
</dbReference>
<gene>
    <name evidence="7" type="ORF">ACFSUF_23725</name>
</gene>
<dbReference type="PROSITE" id="PS50110">
    <property type="entry name" value="RESPONSE_REGULATORY"/>
    <property type="match status" value="1"/>
</dbReference>
<evidence type="ECO:0000256" key="2">
    <source>
        <dbReference type="ARBA" id="ARBA00023125"/>
    </source>
</evidence>
<organism evidence="7 8">
    <name type="scientific">Paenibacillus gansuensis</name>
    <dbReference type="NCBI Taxonomy" id="306542"/>
    <lineage>
        <taxon>Bacteria</taxon>
        <taxon>Bacillati</taxon>
        <taxon>Bacillota</taxon>
        <taxon>Bacilli</taxon>
        <taxon>Bacillales</taxon>
        <taxon>Paenibacillaceae</taxon>
        <taxon>Paenibacillus</taxon>
    </lineage>
</organism>
<dbReference type="PRINTS" id="PR00032">
    <property type="entry name" value="HTHARAC"/>
</dbReference>
<feature type="domain" description="Response regulatory" evidence="6">
    <location>
        <begin position="3"/>
        <end position="120"/>
    </location>
</feature>
<proteinExistence type="predicted"/>
<keyword evidence="8" id="KW-1185">Reference proteome</keyword>
<dbReference type="InterPro" id="IPR011006">
    <property type="entry name" value="CheY-like_superfamily"/>
</dbReference>
<dbReference type="EMBL" id="JBHUME010000019">
    <property type="protein sequence ID" value="MFD2615418.1"/>
    <property type="molecule type" value="Genomic_DNA"/>
</dbReference>
<dbReference type="Proteomes" id="UP001597541">
    <property type="component" value="Unassembled WGS sequence"/>
</dbReference>
<keyword evidence="1" id="KW-0805">Transcription regulation</keyword>
<dbReference type="PANTHER" id="PTHR43280">
    <property type="entry name" value="ARAC-FAMILY TRANSCRIPTIONAL REGULATOR"/>
    <property type="match status" value="1"/>
</dbReference>
<dbReference type="PANTHER" id="PTHR43280:SF28">
    <property type="entry name" value="HTH-TYPE TRANSCRIPTIONAL ACTIVATOR RHAS"/>
    <property type="match status" value="1"/>
</dbReference>
<dbReference type="InterPro" id="IPR009057">
    <property type="entry name" value="Homeodomain-like_sf"/>
</dbReference>
<dbReference type="SUPFAM" id="SSF46689">
    <property type="entry name" value="Homeodomain-like"/>
    <property type="match status" value="2"/>
</dbReference>
<dbReference type="InterPro" id="IPR018062">
    <property type="entry name" value="HTH_AraC-typ_CS"/>
</dbReference>
<evidence type="ECO:0000256" key="3">
    <source>
        <dbReference type="ARBA" id="ARBA00023163"/>
    </source>
</evidence>
<dbReference type="RefSeq" id="WP_377607279.1">
    <property type="nucleotide sequence ID" value="NZ_JBHUME010000019.1"/>
</dbReference>
<dbReference type="SUPFAM" id="SSF52172">
    <property type="entry name" value="CheY-like"/>
    <property type="match status" value="1"/>
</dbReference>
<dbReference type="SMART" id="SM00342">
    <property type="entry name" value="HTH_ARAC"/>
    <property type="match status" value="1"/>
</dbReference>
<feature type="modified residue" description="4-aspartylphosphate" evidence="4">
    <location>
        <position position="55"/>
    </location>
</feature>